<keyword evidence="2" id="KW-0067">ATP-binding</keyword>
<feature type="compositionally biased region" description="Acidic residues" evidence="3">
    <location>
        <begin position="607"/>
        <end position="620"/>
    </location>
</feature>
<evidence type="ECO:0000259" key="4">
    <source>
        <dbReference type="PROSITE" id="PS51206"/>
    </source>
</evidence>
<dbReference type="EMBL" id="LSRX01003952">
    <property type="protein sequence ID" value="OLP74299.1"/>
    <property type="molecule type" value="Genomic_DNA"/>
</dbReference>
<evidence type="ECO:0000256" key="1">
    <source>
        <dbReference type="ARBA" id="ARBA00022741"/>
    </source>
</evidence>
<feature type="domain" description="SF3 helicase" evidence="4">
    <location>
        <begin position="60"/>
        <end position="235"/>
    </location>
</feature>
<dbReference type="InterPro" id="IPR014015">
    <property type="entry name" value="Helicase_SF3_DNA-vir"/>
</dbReference>
<dbReference type="OrthoDB" id="447236at2759"/>
<gene>
    <name evidence="5" type="ORF">AK812_SmicGene46202</name>
</gene>
<organism evidence="5 6">
    <name type="scientific">Symbiodinium microadriaticum</name>
    <name type="common">Dinoflagellate</name>
    <name type="synonym">Zooxanthella microadriatica</name>
    <dbReference type="NCBI Taxonomy" id="2951"/>
    <lineage>
        <taxon>Eukaryota</taxon>
        <taxon>Sar</taxon>
        <taxon>Alveolata</taxon>
        <taxon>Dinophyceae</taxon>
        <taxon>Suessiales</taxon>
        <taxon>Symbiodiniaceae</taxon>
        <taxon>Symbiodinium</taxon>
    </lineage>
</organism>
<feature type="compositionally biased region" description="Basic and acidic residues" evidence="3">
    <location>
        <begin position="643"/>
        <end position="665"/>
    </location>
</feature>
<dbReference type="PROSITE" id="PS51206">
    <property type="entry name" value="SF3_HELICASE_1"/>
    <property type="match status" value="1"/>
</dbReference>
<accession>A0A1Q9BUD6</accession>
<dbReference type="AlphaFoldDB" id="A0A1Q9BUD6"/>
<dbReference type="InterPro" id="IPR027417">
    <property type="entry name" value="P-loop_NTPase"/>
</dbReference>
<proteinExistence type="predicted"/>
<evidence type="ECO:0000313" key="5">
    <source>
        <dbReference type="EMBL" id="OLP74299.1"/>
    </source>
</evidence>
<dbReference type="Proteomes" id="UP000186817">
    <property type="component" value="Unassembled WGS sequence"/>
</dbReference>
<feature type="compositionally biased region" description="Basic and acidic residues" evidence="3">
    <location>
        <begin position="298"/>
        <end position="363"/>
    </location>
</feature>
<evidence type="ECO:0000256" key="3">
    <source>
        <dbReference type="SAM" id="MobiDB-lite"/>
    </source>
</evidence>
<reference evidence="5 6" key="1">
    <citation type="submission" date="2016-02" db="EMBL/GenBank/DDBJ databases">
        <title>Genome analysis of coral dinoflagellate symbionts highlights evolutionary adaptations to a symbiotic lifestyle.</title>
        <authorList>
            <person name="Aranda M."/>
            <person name="Li Y."/>
            <person name="Liew Y.J."/>
            <person name="Baumgarten S."/>
            <person name="Simakov O."/>
            <person name="Wilson M."/>
            <person name="Piel J."/>
            <person name="Ashoor H."/>
            <person name="Bougouffa S."/>
            <person name="Bajic V.B."/>
            <person name="Ryu T."/>
            <person name="Ravasi T."/>
            <person name="Bayer T."/>
            <person name="Micklem G."/>
            <person name="Kim H."/>
            <person name="Bhak J."/>
            <person name="Lajeunesse T.C."/>
            <person name="Voolstra C.R."/>
        </authorList>
    </citation>
    <scope>NUCLEOTIDE SEQUENCE [LARGE SCALE GENOMIC DNA]</scope>
    <source>
        <strain evidence="5 6">CCMP2467</strain>
    </source>
</reference>
<keyword evidence="6" id="KW-1185">Reference proteome</keyword>
<feature type="region of interest" description="Disordered" evidence="3">
    <location>
        <begin position="296"/>
        <end position="391"/>
    </location>
</feature>
<name>A0A1Q9BUD6_SYMMI</name>
<comment type="caution">
    <text evidence="5">The sequence shown here is derived from an EMBL/GenBank/DDBJ whole genome shotgun (WGS) entry which is preliminary data.</text>
</comment>
<evidence type="ECO:0000256" key="2">
    <source>
        <dbReference type="ARBA" id="ARBA00022840"/>
    </source>
</evidence>
<keyword evidence="1" id="KW-0547">Nucleotide-binding</keyword>
<dbReference type="GO" id="GO:0005524">
    <property type="term" value="F:ATP binding"/>
    <property type="evidence" value="ECO:0007669"/>
    <property type="project" value="UniProtKB-KW"/>
</dbReference>
<feature type="compositionally biased region" description="Basic residues" evidence="3">
    <location>
        <begin position="627"/>
        <end position="642"/>
    </location>
</feature>
<protein>
    <recommendedName>
        <fullName evidence="4">SF3 helicase domain-containing protein</fullName>
    </recommendedName>
</protein>
<feature type="compositionally biased region" description="Low complexity" evidence="3">
    <location>
        <begin position="367"/>
        <end position="379"/>
    </location>
</feature>
<evidence type="ECO:0000313" key="6">
    <source>
        <dbReference type="Proteomes" id="UP000186817"/>
    </source>
</evidence>
<feature type="region of interest" description="Disordered" evidence="3">
    <location>
        <begin position="562"/>
        <end position="677"/>
    </location>
</feature>
<feature type="region of interest" description="Disordered" evidence="3">
    <location>
        <begin position="522"/>
        <end position="543"/>
    </location>
</feature>
<dbReference type="Gene3D" id="3.40.50.300">
    <property type="entry name" value="P-loop containing nucleotide triphosphate hydrolases"/>
    <property type="match status" value="1"/>
</dbReference>
<sequence>MELLGGSGNPSGLGRLVRDFLEGKHKVLEGCEAGQRVIDELDRLLHEGEMKVDGVTTETIDWNWILWVLRFITRCILGEEHLCEMLYLFGGGSSGKDVLNLLIFAVLGLGVDNLGVMLPGRYLVAGGQSGHENASPLLARMERKRAVWVSEVPRHTDLNEEFVKPFCEQGGAPVPARKLNKAPRDFVPTSVLIATSNHPAQVQRTSATEDNGWDRRLRLLETRVKFTAKTEDLHCNEMKADDTLKACVNLGHYNASLLFLALPDLEALVVVAVPKMGRFFVVLVLAVALQVATAVGSDRGDDGHTGNGDDGHAGHGDDGHAGHGDDGHAGHGDDGHAGHGDDGHTGHGGDGHVGHGDDGHTGGREGGAVVASSDSDGSSRTVAAERDDEVRRRGREALEAMQEQRLRDEEALRSRYRLQQQLAREAEIDKRVQERLAARDTEARGLEKGSPLLIQVLQKLLVVIQQQQRQHDAFQEFLELYDRHRRSDASAARASSSADQAQWRTAVQQLTGLVQESLRQAVAPGTPRPNPGTPGGLPAGERKTRRVRCKVCSACKQLLAADTPRPPCETWGPPRGPLARDSSGRFLPSSSPAPLRDTLREGAPPEESAEAPVEPDEEELSLSTENKRKKAKKKEKRDKKRRMAECSDRKSMPDDDKRDGGDGGDGHGGSVPLLAAF</sequence>